<comment type="caution">
    <text evidence="6">The sequence shown here is derived from an EMBL/GenBank/DDBJ whole genome shotgun (WGS) entry which is preliminary data.</text>
</comment>
<dbReference type="SUPFAM" id="SSF56176">
    <property type="entry name" value="FAD-binding/transporter-associated domain-like"/>
    <property type="match status" value="1"/>
</dbReference>
<evidence type="ECO:0000256" key="2">
    <source>
        <dbReference type="ARBA" id="ARBA00022630"/>
    </source>
</evidence>
<protein>
    <submittedName>
        <fullName evidence="6">FAD-binding oxidoreductase</fullName>
    </submittedName>
</protein>
<dbReference type="PROSITE" id="PS51387">
    <property type="entry name" value="FAD_PCMH"/>
    <property type="match status" value="1"/>
</dbReference>
<evidence type="ECO:0000313" key="7">
    <source>
        <dbReference type="Proteomes" id="UP001596496"/>
    </source>
</evidence>
<dbReference type="InterPro" id="IPR051914">
    <property type="entry name" value="FAD-linked_OxidoTrans_Type4"/>
</dbReference>
<dbReference type="PANTHER" id="PTHR42934:SF2">
    <property type="entry name" value="GLYCOLATE OXIDASE SUBUNIT GLCD"/>
    <property type="match status" value="1"/>
</dbReference>
<dbReference type="InterPro" id="IPR016166">
    <property type="entry name" value="FAD-bd_PCMH"/>
</dbReference>
<dbReference type="SUPFAM" id="SSF55103">
    <property type="entry name" value="FAD-linked oxidases, C-terminal domain"/>
    <property type="match status" value="1"/>
</dbReference>
<evidence type="ECO:0000313" key="6">
    <source>
        <dbReference type="EMBL" id="MFC7383719.1"/>
    </source>
</evidence>
<accession>A0ABW2P3F1</accession>
<dbReference type="RefSeq" id="WP_380827275.1">
    <property type="nucleotide sequence ID" value="NZ_JBHTCG010000009.1"/>
</dbReference>
<dbReference type="InterPro" id="IPR004113">
    <property type="entry name" value="FAD-bd_oxidored_4_C"/>
</dbReference>
<keyword evidence="7" id="KW-1185">Reference proteome</keyword>
<keyword evidence="3" id="KW-0274">FAD</keyword>
<feature type="domain" description="FAD-binding PCMH-type" evidence="5">
    <location>
        <begin position="34"/>
        <end position="213"/>
    </location>
</feature>
<dbReference type="InterPro" id="IPR006094">
    <property type="entry name" value="Oxid_FAD_bind_N"/>
</dbReference>
<dbReference type="Pfam" id="PF01565">
    <property type="entry name" value="FAD_binding_4"/>
    <property type="match status" value="1"/>
</dbReference>
<dbReference type="Proteomes" id="UP001596496">
    <property type="component" value="Unassembled WGS sequence"/>
</dbReference>
<dbReference type="Gene3D" id="3.30.465.10">
    <property type="match status" value="1"/>
</dbReference>
<dbReference type="EMBL" id="JBHTCG010000009">
    <property type="protein sequence ID" value="MFC7383719.1"/>
    <property type="molecule type" value="Genomic_DNA"/>
</dbReference>
<reference evidence="7" key="1">
    <citation type="journal article" date="2019" name="Int. J. Syst. Evol. Microbiol.">
        <title>The Global Catalogue of Microorganisms (GCM) 10K type strain sequencing project: providing services to taxonomists for standard genome sequencing and annotation.</title>
        <authorList>
            <consortium name="The Broad Institute Genomics Platform"/>
            <consortium name="The Broad Institute Genome Sequencing Center for Infectious Disease"/>
            <person name="Wu L."/>
            <person name="Ma J."/>
        </authorList>
    </citation>
    <scope>NUCLEOTIDE SEQUENCE [LARGE SCALE GENOMIC DNA]</scope>
    <source>
        <strain evidence="7">CECT 7649</strain>
    </source>
</reference>
<evidence type="ECO:0000256" key="3">
    <source>
        <dbReference type="ARBA" id="ARBA00022827"/>
    </source>
</evidence>
<dbReference type="Gene3D" id="1.10.45.10">
    <property type="entry name" value="Vanillyl-alcohol Oxidase, Chain A, domain 4"/>
    <property type="match status" value="1"/>
</dbReference>
<evidence type="ECO:0000256" key="1">
    <source>
        <dbReference type="ARBA" id="ARBA00001974"/>
    </source>
</evidence>
<name>A0ABW2P3F1_9ACTN</name>
<organism evidence="6 7">
    <name type="scientific">Sphaerisporangium rhizosphaerae</name>
    <dbReference type="NCBI Taxonomy" id="2269375"/>
    <lineage>
        <taxon>Bacteria</taxon>
        <taxon>Bacillati</taxon>
        <taxon>Actinomycetota</taxon>
        <taxon>Actinomycetes</taxon>
        <taxon>Streptosporangiales</taxon>
        <taxon>Streptosporangiaceae</taxon>
        <taxon>Sphaerisporangium</taxon>
    </lineage>
</organism>
<gene>
    <name evidence="6" type="ORF">ACFQSB_15975</name>
</gene>
<evidence type="ECO:0000259" key="5">
    <source>
        <dbReference type="PROSITE" id="PS51387"/>
    </source>
</evidence>
<keyword evidence="2" id="KW-0285">Flavoprotein</keyword>
<dbReference type="InterPro" id="IPR016169">
    <property type="entry name" value="FAD-bd_PCMH_sub2"/>
</dbReference>
<dbReference type="Pfam" id="PF02913">
    <property type="entry name" value="FAD-oxidase_C"/>
    <property type="match status" value="1"/>
</dbReference>
<proteinExistence type="predicted"/>
<evidence type="ECO:0000256" key="4">
    <source>
        <dbReference type="ARBA" id="ARBA00023002"/>
    </source>
</evidence>
<sequence>MTESVGELRARLGPRLLTGEAVQAYRHDAAPLAAPGVPLAVVRAREEGDVQQALRWAHRHHVAVVPRGGGTGLAGGATAVDGCLVVSLAGMDRIVEMRADDQYCVVQAGVITADLDRAAARHGLMYAPDPSSHETSTIGGNLATNAGGLRCVKYGVTRDWTLGLRAVLADGRVLATGRRTVKGVAGYDLTGLLVGSEGTLGVIVEATLRLRPRPSGAPVTVVAQFPLLEAAATAALEITRAGLDPGLMELLDAATLAALSDHTRMDFEEAAALLLVQFDGAGREDAADAALAVLTRGGAGTALRSESAAEAAELVGLRRLAYPALARRGVPFTEDVCVPRSRLAEMVRHIQAVAAAHACEIATVAHAGDGNLHPLFVLPHGTTGIPANVSRAADEIFARALELGGTLTGEHGVGTLKRRWLEREMSAECAEVTRAVKWALDPHGILNPGKAVPFPGEGDGDDLPG</sequence>
<dbReference type="Gene3D" id="3.30.70.2740">
    <property type="match status" value="1"/>
</dbReference>
<dbReference type="InterPro" id="IPR036318">
    <property type="entry name" value="FAD-bd_PCMH-like_sf"/>
</dbReference>
<dbReference type="InterPro" id="IPR016171">
    <property type="entry name" value="Vanillyl_alc_oxidase_C-sub2"/>
</dbReference>
<dbReference type="PANTHER" id="PTHR42934">
    <property type="entry name" value="GLYCOLATE OXIDASE SUBUNIT GLCD"/>
    <property type="match status" value="1"/>
</dbReference>
<dbReference type="InterPro" id="IPR016164">
    <property type="entry name" value="FAD-linked_Oxase-like_C"/>
</dbReference>
<keyword evidence="4" id="KW-0560">Oxidoreductase</keyword>
<comment type="cofactor">
    <cofactor evidence="1">
        <name>FAD</name>
        <dbReference type="ChEBI" id="CHEBI:57692"/>
    </cofactor>
</comment>